<evidence type="ECO:0000313" key="11">
    <source>
        <dbReference type="Proteomes" id="UP001629113"/>
    </source>
</evidence>
<evidence type="ECO:0000313" key="10">
    <source>
        <dbReference type="EMBL" id="KAL3425641.1"/>
    </source>
</evidence>
<keyword evidence="11" id="KW-1185">Reference proteome</keyword>
<dbReference type="PANTHER" id="PTHR14360:SF12">
    <property type="entry name" value="MOZ PROTEIN REPRESENTS A CHROMATIN-ASSOCIATED ACETYLTRANSFERASE"/>
    <property type="match status" value="1"/>
</dbReference>
<keyword evidence="4 9" id="KW-1133">Transmembrane helix</keyword>
<keyword evidence="7 9" id="KW-0472">Membrane</keyword>
<evidence type="ECO:0000256" key="4">
    <source>
        <dbReference type="ARBA" id="ARBA00022989"/>
    </source>
</evidence>
<evidence type="ECO:0000256" key="2">
    <source>
        <dbReference type="ARBA" id="ARBA00004370"/>
    </source>
</evidence>
<keyword evidence="6" id="KW-0496">Mitochondrion</keyword>
<dbReference type="PANTHER" id="PTHR14360">
    <property type="entry name" value="PROTEIN FMP32, MITOCHONDRIAL"/>
    <property type="match status" value="1"/>
</dbReference>
<dbReference type="InterPro" id="IPR024461">
    <property type="entry name" value="CCDC90-like"/>
</dbReference>
<evidence type="ECO:0000256" key="5">
    <source>
        <dbReference type="ARBA" id="ARBA00023054"/>
    </source>
</evidence>
<evidence type="ECO:0000256" key="1">
    <source>
        <dbReference type="ARBA" id="ARBA00004173"/>
    </source>
</evidence>
<feature type="region of interest" description="Disordered" evidence="8">
    <location>
        <begin position="360"/>
        <end position="392"/>
    </location>
</feature>
<feature type="region of interest" description="Disordered" evidence="8">
    <location>
        <begin position="85"/>
        <end position="141"/>
    </location>
</feature>
<evidence type="ECO:0000256" key="6">
    <source>
        <dbReference type="ARBA" id="ARBA00023128"/>
    </source>
</evidence>
<keyword evidence="5" id="KW-0175">Coiled coil</keyword>
<feature type="compositionally biased region" description="Polar residues" evidence="8">
    <location>
        <begin position="122"/>
        <end position="141"/>
    </location>
</feature>
<reference evidence="10 11" key="1">
    <citation type="submission" date="2024-06" db="EMBL/GenBank/DDBJ databases">
        <title>Complete genome of Phlyctema vagabunda strain 19-DSS-EL-015.</title>
        <authorList>
            <person name="Fiorenzani C."/>
        </authorList>
    </citation>
    <scope>NUCLEOTIDE SEQUENCE [LARGE SCALE GENOMIC DNA]</scope>
    <source>
        <strain evidence="10 11">19-DSS-EL-015</strain>
    </source>
</reference>
<dbReference type="Pfam" id="PF07798">
    <property type="entry name" value="CCDC90-like"/>
    <property type="match status" value="1"/>
</dbReference>
<evidence type="ECO:0000256" key="8">
    <source>
        <dbReference type="SAM" id="MobiDB-lite"/>
    </source>
</evidence>
<proteinExistence type="predicted"/>
<evidence type="ECO:0000256" key="3">
    <source>
        <dbReference type="ARBA" id="ARBA00022692"/>
    </source>
</evidence>
<protein>
    <submittedName>
        <fullName evidence="10">Moz protein represents a chromatin-associated acetyltransferase</fullName>
    </submittedName>
</protein>
<feature type="compositionally biased region" description="Basic and acidic residues" evidence="8">
    <location>
        <begin position="85"/>
        <end position="97"/>
    </location>
</feature>
<dbReference type="Proteomes" id="UP001629113">
    <property type="component" value="Unassembled WGS sequence"/>
</dbReference>
<comment type="subcellular location">
    <subcellularLocation>
        <location evidence="2">Membrane</location>
    </subcellularLocation>
    <subcellularLocation>
        <location evidence="1">Mitochondrion</location>
    </subcellularLocation>
</comment>
<gene>
    <name evidence="10" type="ORF">PVAG01_02432</name>
</gene>
<comment type="caution">
    <text evidence="10">The sequence shown here is derived from an EMBL/GenBank/DDBJ whole genome shotgun (WGS) entry which is preliminary data.</text>
</comment>
<evidence type="ECO:0000256" key="9">
    <source>
        <dbReference type="SAM" id="Phobius"/>
    </source>
</evidence>
<feature type="transmembrane region" description="Helical" evidence="9">
    <location>
        <begin position="338"/>
        <end position="356"/>
    </location>
</feature>
<feature type="compositionally biased region" description="Basic and acidic residues" evidence="8">
    <location>
        <begin position="360"/>
        <end position="387"/>
    </location>
</feature>
<dbReference type="Gene3D" id="1.20.5.340">
    <property type="match status" value="1"/>
</dbReference>
<keyword evidence="3 9" id="KW-0812">Transmembrane</keyword>
<evidence type="ECO:0000256" key="7">
    <source>
        <dbReference type="ARBA" id="ARBA00023136"/>
    </source>
</evidence>
<name>A0ABR4PQL3_9HELO</name>
<accession>A0ABR4PQL3</accession>
<organism evidence="10 11">
    <name type="scientific">Phlyctema vagabunda</name>
    <dbReference type="NCBI Taxonomy" id="108571"/>
    <lineage>
        <taxon>Eukaryota</taxon>
        <taxon>Fungi</taxon>
        <taxon>Dikarya</taxon>
        <taxon>Ascomycota</taxon>
        <taxon>Pezizomycotina</taxon>
        <taxon>Leotiomycetes</taxon>
        <taxon>Helotiales</taxon>
        <taxon>Dermateaceae</taxon>
        <taxon>Phlyctema</taxon>
    </lineage>
</organism>
<sequence length="401" mass="44848">MAMATPRLTFLYPHLFRSVRTSEPVFRATQRAYKRPKNTKNFAATSRGRQTYVQRHGKAVEPFLKEGDDAQSVKVYVPEADGTKSTKVEGLKGDAQEKNSSSAPLSEETEAAATIPGDLNSIERTSNVSGDASPRQQAAANTTDALAPLETVLQMPPPESQDSADAAKAPHLQTPPYVHHFDTYTLVQQVESGGFTKDQSITAMKAVRSLLATNLDVAKAGLVSKSDVENETYLFRAACSELRTEIQNSRKAKEETMRRERTLLTHEVEILNQKLTQELLSLKDDLKGMFDDRKMSVRMEQRTMESAIQELNYKITVMLNSDSKSEVEGLRWVLTRRSVMGILFMAFMVLTSLRYASYKSHEDHEREKKKESQRDTLKGSEEPRLLDDASPQGVVEILAAN</sequence>
<dbReference type="EMBL" id="JBFCZG010000002">
    <property type="protein sequence ID" value="KAL3425641.1"/>
    <property type="molecule type" value="Genomic_DNA"/>
</dbReference>